<reference evidence="2" key="1">
    <citation type="submission" date="2018-05" db="EMBL/GenBank/DDBJ databases">
        <title>Ignatzschineria dubaiensis sp. nov., isolated from necrotic foot tissues of dromedaries (Camelus dromedarius) and associated maggots in Dubai, United Arab Emirates.</title>
        <authorList>
            <person name="Tsang C.C."/>
            <person name="Tang J.Y.M."/>
            <person name="Fong J.Y.H."/>
            <person name="Kinne J."/>
            <person name="Lee H.H."/>
            <person name="Joseph M."/>
            <person name="Jose S."/>
            <person name="Schuster R.K."/>
            <person name="Tang Y."/>
            <person name="Sivakumar S."/>
            <person name="Chen J.H.K."/>
            <person name="Teng J.L.L."/>
            <person name="Lau S.K.P."/>
            <person name="Wernery U."/>
            <person name="Woo P.C.Y."/>
        </authorList>
    </citation>
    <scope>NUCLEOTIDE SEQUENCE [LARGE SCALE GENOMIC DNA]</scope>
    <source>
        <strain evidence="2">UAE-HKU57</strain>
    </source>
</reference>
<dbReference type="EMBL" id="QEWW01000001">
    <property type="protein sequence ID" value="PWD88109.1"/>
    <property type="molecule type" value="Genomic_DNA"/>
</dbReference>
<accession>A0A2U2ATP9</accession>
<evidence type="ECO:0000313" key="2">
    <source>
        <dbReference type="Proteomes" id="UP000245059"/>
    </source>
</evidence>
<protein>
    <submittedName>
        <fullName evidence="1">Uncharacterized protein</fullName>
    </submittedName>
</protein>
<comment type="caution">
    <text evidence="1">The sequence shown here is derived from an EMBL/GenBank/DDBJ whole genome shotgun (WGS) entry which is preliminary data.</text>
</comment>
<name>A0A2U2ATP9_9GAMM</name>
<organism evidence="1 2">
    <name type="scientific">Ignatzschineria cameli</name>
    <dbReference type="NCBI Taxonomy" id="2182793"/>
    <lineage>
        <taxon>Bacteria</taxon>
        <taxon>Pseudomonadati</taxon>
        <taxon>Pseudomonadota</taxon>
        <taxon>Gammaproteobacteria</taxon>
        <taxon>Cardiobacteriales</taxon>
        <taxon>Ignatzschineriaceae</taxon>
        <taxon>Ignatzschineria</taxon>
    </lineage>
</organism>
<dbReference type="Proteomes" id="UP000245059">
    <property type="component" value="Unassembled WGS sequence"/>
</dbReference>
<dbReference type="AlphaFoldDB" id="A0A2U2ATP9"/>
<sequence>MTRFPIPVLIKNADLTQLAGNEQLKRDIEDELDLDKKSLSLYTRISQIARNFFEVTGFSYY</sequence>
<proteinExistence type="predicted"/>
<gene>
    <name evidence="1" type="ORF">DC077_02210</name>
</gene>
<evidence type="ECO:0000313" key="1">
    <source>
        <dbReference type="EMBL" id="PWD88109.1"/>
    </source>
</evidence>